<feature type="transmembrane region" description="Helical" evidence="2">
    <location>
        <begin position="67"/>
        <end position="89"/>
    </location>
</feature>
<dbReference type="InterPro" id="IPR045924">
    <property type="entry name" value="DUF6343"/>
</dbReference>
<evidence type="ECO:0000313" key="3">
    <source>
        <dbReference type="EMBL" id="MBL1089342.1"/>
    </source>
</evidence>
<dbReference type="Pfam" id="PF19870">
    <property type="entry name" value="DUF6343"/>
    <property type="match status" value="1"/>
</dbReference>
<feature type="transmembrane region" description="Helical" evidence="2">
    <location>
        <begin position="32"/>
        <end position="55"/>
    </location>
</feature>
<reference evidence="3 4" key="1">
    <citation type="submission" date="2021-01" db="EMBL/GenBank/DDBJ databases">
        <title>WGS of actinomycetes isolated from Thailand.</title>
        <authorList>
            <person name="Thawai C."/>
        </authorList>
    </citation>
    <scope>NUCLEOTIDE SEQUENCE [LARGE SCALE GENOMIC DNA]</scope>
    <source>
        <strain evidence="3 4">CH9-7</strain>
    </source>
</reference>
<organism evidence="3 4">
    <name type="scientific">Streptomyces siderophoricus</name>
    <dbReference type="NCBI Taxonomy" id="2802281"/>
    <lineage>
        <taxon>Bacteria</taxon>
        <taxon>Bacillati</taxon>
        <taxon>Actinomycetota</taxon>
        <taxon>Actinomycetes</taxon>
        <taxon>Kitasatosporales</taxon>
        <taxon>Streptomycetaceae</taxon>
        <taxon>Streptomyces</taxon>
    </lineage>
</organism>
<proteinExistence type="predicted"/>
<sequence length="105" mass="10873">MPEDRWDAPGPPGRRRSGTEPVTARSALRVRLVLSAAAVVVFGAGTAGFAVWSAAAGTQDSPGPTALLVLAVICGVLVLLAALDLVVLVRRIRRERRPAAGPGPR</sequence>
<evidence type="ECO:0000313" key="4">
    <source>
        <dbReference type="Proteomes" id="UP000629371"/>
    </source>
</evidence>
<dbReference type="Proteomes" id="UP000629371">
    <property type="component" value="Unassembled WGS sequence"/>
</dbReference>
<keyword evidence="4" id="KW-1185">Reference proteome</keyword>
<keyword evidence="2" id="KW-0812">Transmembrane</keyword>
<comment type="caution">
    <text evidence="3">The sequence shown here is derived from an EMBL/GenBank/DDBJ whole genome shotgun (WGS) entry which is preliminary data.</text>
</comment>
<evidence type="ECO:0000256" key="1">
    <source>
        <dbReference type="SAM" id="MobiDB-lite"/>
    </source>
</evidence>
<keyword evidence="2" id="KW-0472">Membrane</keyword>
<dbReference type="EMBL" id="JAERRI010000004">
    <property type="protein sequence ID" value="MBL1089342.1"/>
    <property type="molecule type" value="Genomic_DNA"/>
</dbReference>
<protein>
    <submittedName>
        <fullName evidence="3">Uncharacterized protein</fullName>
    </submittedName>
</protein>
<feature type="region of interest" description="Disordered" evidence="1">
    <location>
        <begin position="1"/>
        <end position="22"/>
    </location>
</feature>
<evidence type="ECO:0000256" key="2">
    <source>
        <dbReference type="SAM" id="Phobius"/>
    </source>
</evidence>
<name>A0ABS1MNI3_9ACTN</name>
<gene>
    <name evidence="3" type="ORF">JK360_08020</name>
</gene>
<accession>A0ABS1MNI3</accession>
<keyword evidence="2" id="KW-1133">Transmembrane helix</keyword>
<dbReference type="RefSeq" id="WP_201802327.1">
    <property type="nucleotide sequence ID" value="NZ_JAERRI010000004.1"/>
</dbReference>